<feature type="signal peptide" evidence="2">
    <location>
        <begin position="1"/>
        <end position="22"/>
    </location>
</feature>
<dbReference type="RefSeq" id="WP_170009709.1">
    <property type="nucleotide sequence ID" value="NZ_JABCRE010000002.1"/>
</dbReference>
<evidence type="ECO:0000256" key="1">
    <source>
        <dbReference type="SAM" id="Phobius"/>
    </source>
</evidence>
<sequence>MKFRNALAATAAVTLVASPAVAQSVQAERTAAPVEGESELGGKGGAGIILALLAAAAIIAGIVIAGDNNDDDVPVSP</sequence>
<dbReference type="AlphaFoldDB" id="A0A848QB85"/>
<keyword evidence="4" id="KW-1185">Reference proteome</keyword>
<keyword evidence="1" id="KW-0472">Membrane</keyword>
<gene>
    <name evidence="3" type="ORF">HKD42_01695</name>
</gene>
<keyword evidence="2" id="KW-0732">Signal</keyword>
<name>A0A848QB85_9SPHN</name>
<keyword evidence="1" id="KW-0812">Transmembrane</keyword>
<proteinExistence type="predicted"/>
<evidence type="ECO:0008006" key="5">
    <source>
        <dbReference type="Google" id="ProtNLM"/>
    </source>
</evidence>
<comment type="caution">
    <text evidence="3">The sequence shown here is derived from an EMBL/GenBank/DDBJ whole genome shotgun (WGS) entry which is preliminary data.</text>
</comment>
<dbReference type="Proteomes" id="UP000561181">
    <property type="component" value="Unassembled WGS sequence"/>
</dbReference>
<reference evidence="3 4" key="1">
    <citation type="submission" date="2020-04" db="EMBL/GenBank/DDBJ databases">
        <authorList>
            <person name="Liu A."/>
        </authorList>
    </citation>
    <scope>NUCLEOTIDE SEQUENCE [LARGE SCALE GENOMIC DNA]</scope>
    <source>
        <strain evidence="3 4">RZ02</strain>
    </source>
</reference>
<organism evidence="3 4">
    <name type="scientific">Pontixanthobacter rizhaonensis</name>
    <dbReference type="NCBI Taxonomy" id="2730337"/>
    <lineage>
        <taxon>Bacteria</taxon>
        <taxon>Pseudomonadati</taxon>
        <taxon>Pseudomonadota</taxon>
        <taxon>Alphaproteobacteria</taxon>
        <taxon>Sphingomonadales</taxon>
        <taxon>Erythrobacteraceae</taxon>
        <taxon>Pontixanthobacter</taxon>
    </lineage>
</organism>
<protein>
    <recommendedName>
        <fullName evidence="5">Ferrochelatase</fullName>
    </recommendedName>
</protein>
<evidence type="ECO:0000313" key="4">
    <source>
        <dbReference type="Proteomes" id="UP000561181"/>
    </source>
</evidence>
<accession>A0A848QB85</accession>
<feature type="transmembrane region" description="Helical" evidence="1">
    <location>
        <begin position="46"/>
        <end position="66"/>
    </location>
</feature>
<feature type="chain" id="PRO_5032691908" description="Ferrochelatase" evidence="2">
    <location>
        <begin position="23"/>
        <end position="77"/>
    </location>
</feature>
<evidence type="ECO:0000256" key="2">
    <source>
        <dbReference type="SAM" id="SignalP"/>
    </source>
</evidence>
<keyword evidence="1" id="KW-1133">Transmembrane helix</keyword>
<dbReference type="EMBL" id="JABCRE010000002">
    <property type="protein sequence ID" value="NMW30771.1"/>
    <property type="molecule type" value="Genomic_DNA"/>
</dbReference>
<evidence type="ECO:0000313" key="3">
    <source>
        <dbReference type="EMBL" id="NMW30771.1"/>
    </source>
</evidence>